<organism evidence="3">
    <name type="scientific">Variovorax paradoxus</name>
    <dbReference type="NCBI Taxonomy" id="34073"/>
    <lineage>
        <taxon>Bacteria</taxon>
        <taxon>Pseudomonadati</taxon>
        <taxon>Pseudomonadota</taxon>
        <taxon>Betaproteobacteria</taxon>
        <taxon>Burkholderiales</taxon>
        <taxon>Comamonadaceae</taxon>
        <taxon>Variovorax</taxon>
    </lineage>
</organism>
<dbReference type="GO" id="GO:0005886">
    <property type="term" value="C:plasma membrane"/>
    <property type="evidence" value="ECO:0007669"/>
    <property type="project" value="TreeGrafter"/>
</dbReference>
<feature type="transmembrane region" description="Helical" evidence="2">
    <location>
        <begin position="86"/>
        <end position="112"/>
    </location>
</feature>
<feature type="transmembrane region" description="Helical" evidence="2">
    <location>
        <begin position="53"/>
        <end position="74"/>
    </location>
</feature>
<evidence type="ECO:0000256" key="1">
    <source>
        <dbReference type="SAM" id="MobiDB-lite"/>
    </source>
</evidence>
<dbReference type="Pfam" id="PF00873">
    <property type="entry name" value="ACR_tran"/>
    <property type="match status" value="1"/>
</dbReference>
<keyword evidence="2" id="KW-0472">Membrane</keyword>
<evidence type="ECO:0000256" key="2">
    <source>
        <dbReference type="SAM" id="Phobius"/>
    </source>
</evidence>
<accession>A0A679IXC9</accession>
<keyword evidence="2" id="KW-0812">Transmembrane</keyword>
<dbReference type="Gene3D" id="1.20.1640.10">
    <property type="entry name" value="Multidrug efflux transporter AcrB transmembrane domain"/>
    <property type="match status" value="1"/>
</dbReference>
<dbReference type="PANTHER" id="PTHR32063">
    <property type="match status" value="1"/>
</dbReference>
<dbReference type="AlphaFoldDB" id="A0A679IXC9"/>
<gene>
    <name evidence="3" type="primary">mexB_2</name>
    <name evidence="3" type="ORF">VVAX_02793</name>
</gene>
<name>A0A679IXC9_VARPD</name>
<reference evidence="3" key="1">
    <citation type="submission" date="2019-12" db="EMBL/GenBank/DDBJ databases">
        <authorList>
            <person name="Cremers G."/>
        </authorList>
    </citation>
    <scope>NUCLEOTIDE SEQUENCE</scope>
    <source>
        <strain evidence="3">Vvax</strain>
    </source>
</reference>
<keyword evidence="2" id="KW-1133">Transmembrane helix</keyword>
<dbReference type="InterPro" id="IPR001036">
    <property type="entry name" value="Acrflvin-R"/>
</dbReference>
<feature type="region of interest" description="Disordered" evidence="1">
    <location>
        <begin position="132"/>
        <end position="166"/>
    </location>
</feature>
<dbReference type="GO" id="GO:0042910">
    <property type="term" value="F:xenobiotic transmembrane transporter activity"/>
    <property type="evidence" value="ECO:0007669"/>
    <property type="project" value="TreeGrafter"/>
</dbReference>
<sequence>MDLGGDNNVFTQIGLIVLVGLSAKNAILIVEFARELEFAGRTPIQAAIEASRLRLRPILMTSLAFVMGVLPLVLSTGAGSEMRKAMGVAVFAGMIGVTAFGLFLTPVFYVLMRRLAGNKPLKLHGEVPHGEDFVSAGHPAAPSSGGSGGGLHPVPASPRPSHGSHD</sequence>
<proteinExistence type="predicted"/>
<protein>
    <submittedName>
        <fullName evidence="3">Multidrug resistance protein MexB</fullName>
    </submittedName>
</protein>
<dbReference type="EMBL" id="LR743507">
    <property type="protein sequence ID" value="CAA2104490.1"/>
    <property type="molecule type" value="Genomic_DNA"/>
</dbReference>
<feature type="transmembrane region" description="Helical" evidence="2">
    <location>
        <begin position="12"/>
        <end position="33"/>
    </location>
</feature>
<dbReference type="PANTHER" id="PTHR32063:SF11">
    <property type="entry name" value="CATION OR DRUG EFFLUX SYSTEM PROTEIN"/>
    <property type="match status" value="1"/>
</dbReference>
<evidence type="ECO:0000313" key="3">
    <source>
        <dbReference type="EMBL" id="CAA2104490.1"/>
    </source>
</evidence>
<dbReference type="SUPFAM" id="SSF82866">
    <property type="entry name" value="Multidrug efflux transporter AcrB transmembrane domain"/>
    <property type="match status" value="1"/>
</dbReference>
<feature type="compositionally biased region" description="Low complexity" evidence="1">
    <location>
        <begin position="134"/>
        <end position="144"/>
    </location>
</feature>